<name>A0A128A1W1_9ARCH</name>
<reference evidence="2" key="1">
    <citation type="submission" date="2015-10" db="EMBL/GenBank/DDBJ databases">
        <authorList>
            <person name="Lehtovirta-Morley L.E."/>
            <person name="Vieille C."/>
        </authorList>
    </citation>
    <scope>NUCLEOTIDE SEQUENCE [LARGE SCALE GENOMIC DNA]</scope>
</reference>
<dbReference type="KEGG" id="ndv:NDEV_0580"/>
<evidence type="ECO:0000313" key="2">
    <source>
        <dbReference type="Proteomes" id="UP000196239"/>
    </source>
</evidence>
<accession>A0A128A1W1</accession>
<proteinExistence type="predicted"/>
<dbReference type="Pfam" id="PF20137">
    <property type="entry name" value="BubE"/>
    <property type="match status" value="1"/>
</dbReference>
<dbReference type="Proteomes" id="UP000196239">
    <property type="component" value="Chromosome 1"/>
</dbReference>
<dbReference type="InterPro" id="IPR045384">
    <property type="entry name" value="DUF6527"/>
</dbReference>
<keyword evidence="2" id="KW-1185">Reference proteome</keyword>
<organism evidence="1 2">
    <name type="scientific">Nitrosotalea devaniterrae</name>
    <dbReference type="NCBI Taxonomy" id="1078905"/>
    <lineage>
        <taxon>Archaea</taxon>
        <taxon>Nitrososphaerota</taxon>
        <taxon>Nitrososphaeria</taxon>
        <taxon>Nitrosotaleales</taxon>
        <taxon>Nitrosotaleaceae</taxon>
        <taxon>Nitrosotalea</taxon>
    </lineage>
</organism>
<gene>
    <name evidence="1" type="ORF">NDEV_0580</name>
</gene>
<dbReference type="EMBL" id="LN890280">
    <property type="protein sequence ID" value="CUR51345.1"/>
    <property type="molecule type" value="Genomic_DNA"/>
</dbReference>
<sequence length="123" mass="14365">MKQTTINHEFVELIPDEIKEGILYISIPFATSTHRCACGCGEIVVLPIRPAEWELIWDGETVSIYPSVGNWSLPCQSHYFITKNNIIWMKKWSTSQIKAGRKRDILLREKYFEKFKNKNKTSE</sequence>
<evidence type="ECO:0000313" key="1">
    <source>
        <dbReference type="EMBL" id="CUR51345.1"/>
    </source>
</evidence>
<dbReference type="AlphaFoldDB" id="A0A128A1W1"/>
<protein>
    <submittedName>
        <fullName evidence="1">Uncharacterized protein</fullName>
    </submittedName>
</protein>